<dbReference type="InterPro" id="IPR018910">
    <property type="entry name" value="LpqB_C"/>
</dbReference>
<dbReference type="Pfam" id="PF10647">
    <property type="entry name" value="Gmad1"/>
    <property type="match status" value="1"/>
</dbReference>
<dbReference type="SUPFAM" id="SSF50969">
    <property type="entry name" value="YVTN repeat-like/Quinoprotein amine dehydrogenase"/>
    <property type="match status" value="1"/>
</dbReference>
<evidence type="ECO:0008006" key="6">
    <source>
        <dbReference type="Google" id="ProtNLM"/>
    </source>
</evidence>
<comment type="caution">
    <text evidence="4">The sequence shown here is derived from an EMBL/GenBank/DDBJ whole genome shotgun (WGS) entry which is preliminary data.</text>
</comment>
<proteinExistence type="predicted"/>
<keyword evidence="5" id="KW-1185">Reference proteome</keyword>
<dbReference type="Pfam" id="PF25976">
    <property type="entry name" value="LpqB_N"/>
    <property type="match status" value="1"/>
</dbReference>
<evidence type="ECO:0000313" key="4">
    <source>
        <dbReference type="EMBL" id="GID78662.1"/>
    </source>
</evidence>
<feature type="domain" description="GerMN" evidence="1">
    <location>
        <begin position="182"/>
        <end position="279"/>
    </location>
</feature>
<sequence length="605" mass="63640">MRRWLLGAVALAVLVPGGCGIPDRSEVTVIGDGRAAGVSAIDEGTPPTQYTRAEAANPRELVQYYLQAAAGDPETAVARVKAFLAPEEAAHFPANTDVKVVREAESILYSPTDPVVTITEQQVGTLTANGELEPADPSPSSTEYKIRVGSVEGQSGLWILDAPQVMLLSVDALSAFYQRRAIYFWNKDNTSLVPDLRYMPKSLPAVQQPTTILQWLAAGPADWLRDAVQALPQGTAVADNIPAINNETLQINLTAQALPAGGDAAALDRLRRQLQWSIYPLEPRTLEIKIGRQDPVVFKDADYRDSNLAFWLADVPERFVLFGGVVRRLKDTPHEDDPVPVLKDAANRGIATAAFSASPTHAFAAVVTGSGAGARLRAGSATTGAQADLREVGGLKGALGQPVWALTGAKDAAGAVGLITMGGRLYSFTADGRPAQRVEWQGDPGSITAISVAPDGRRVALVSGGKLYRTVLSSSVDGVVLSGPEQVLPPNLKSVTAVAWSSQTYLAVAGVRADNNRVSVIDVTVDGALSTSRLGDIGAEPVTYLAAYPENPISGTETSDSEAYVAGGEAWDVFSEPNPITRANLAGAPAGAPATVKPTTPLFLN</sequence>
<dbReference type="InterPro" id="IPR011044">
    <property type="entry name" value="Quino_amine_DH_bsu"/>
</dbReference>
<protein>
    <recommendedName>
        <fullName evidence="6">GerMN domain-containing protein</fullName>
    </recommendedName>
</protein>
<gene>
    <name evidence="4" type="ORF">Ade02nite_73030</name>
</gene>
<dbReference type="Gene3D" id="2.130.10.10">
    <property type="entry name" value="YVTN repeat-like/Quinoprotein amine dehydrogenase"/>
    <property type="match status" value="1"/>
</dbReference>
<dbReference type="InterPro" id="IPR059026">
    <property type="entry name" value="LpqB_N"/>
</dbReference>
<evidence type="ECO:0000259" key="1">
    <source>
        <dbReference type="Pfam" id="PF10646"/>
    </source>
</evidence>
<evidence type="ECO:0000259" key="2">
    <source>
        <dbReference type="Pfam" id="PF10647"/>
    </source>
</evidence>
<dbReference type="EMBL" id="BOMI01000148">
    <property type="protein sequence ID" value="GID78662.1"/>
    <property type="molecule type" value="Genomic_DNA"/>
</dbReference>
<dbReference type="Proteomes" id="UP000609879">
    <property type="component" value="Unassembled WGS sequence"/>
</dbReference>
<evidence type="ECO:0000313" key="5">
    <source>
        <dbReference type="Proteomes" id="UP000609879"/>
    </source>
</evidence>
<name>A0ABQ3YFA8_9ACTN</name>
<feature type="domain" description="Lipoprotein LpqB C-terminal" evidence="2">
    <location>
        <begin position="335"/>
        <end position="551"/>
    </location>
</feature>
<dbReference type="InterPro" id="IPR015943">
    <property type="entry name" value="WD40/YVTN_repeat-like_dom_sf"/>
</dbReference>
<feature type="domain" description="Lipoprotein LpqB N-terminal" evidence="3">
    <location>
        <begin position="55"/>
        <end position="163"/>
    </location>
</feature>
<dbReference type="InterPro" id="IPR019606">
    <property type="entry name" value="GerMN"/>
</dbReference>
<accession>A0ABQ3YFA8</accession>
<reference evidence="4 5" key="1">
    <citation type="submission" date="2021-01" db="EMBL/GenBank/DDBJ databases">
        <title>Whole genome shotgun sequence of Actinoplanes deccanensis NBRC 13994.</title>
        <authorList>
            <person name="Komaki H."/>
            <person name="Tamura T."/>
        </authorList>
    </citation>
    <scope>NUCLEOTIDE SEQUENCE [LARGE SCALE GENOMIC DNA]</scope>
    <source>
        <strain evidence="4 5">NBRC 13994</strain>
    </source>
</reference>
<organism evidence="4 5">
    <name type="scientific">Paractinoplanes deccanensis</name>
    <dbReference type="NCBI Taxonomy" id="113561"/>
    <lineage>
        <taxon>Bacteria</taxon>
        <taxon>Bacillati</taxon>
        <taxon>Actinomycetota</taxon>
        <taxon>Actinomycetes</taxon>
        <taxon>Micromonosporales</taxon>
        <taxon>Micromonosporaceae</taxon>
        <taxon>Paractinoplanes</taxon>
    </lineage>
</organism>
<evidence type="ECO:0000259" key="3">
    <source>
        <dbReference type="Pfam" id="PF25976"/>
    </source>
</evidence>
<dbReference type="Pfam" id="PF10646">
    <property type="entry name" value="Germane"/>
    <property type="match status" value="1"/>
</dbReference>
<dbReference type="RefSeq" id="WP_203773802.1">
    <property type="nucleotide sequence ID" value="NZ_BAAABO010000027.1"/>
</dbReference>